<comment type="caution">
    <text evidence="1">The sequence shown here is derived from an EMBL/GenBank/DDBJ whole genome shotgun (WGS) entry which is preliminary data.</text>
</comment>
<organism evidence="1 2">
    <name type="scientific">Saccharibacillus endophyticus</name>
    <dbReference type="NCBI Taxonomy" id="2060666"/>
    <lineage>
        <taxon>Bacteria</taxon>
        <taxon>Bacillati</taxon>
        <taxon>Bacillota</taxon>
        <taxon>Bacilli</taxon>
        <taxon>Bacillales</taxon>
        <taxon>Paenibacillaceae</taxon>
        <taxon>Saccharibacillus</taxon>
    </lineage>
</organism>
<dbReference type="Proteomes" id="UP000605427">
    <property type="component" value="Unassembled WGS sequence"/>
</dbReference>
<protein>
    <submittedName>
        <fullName evidence="1">Uncharacterized protein</fullName>
    </submittedName>
</protein>
<name>A0ABQ2A314_9BACL</name>
<evidence type="ECO:0000313" key="2">
    <source>
        <dbReference type="Proteomes" id="UP000605427"/>
    </source>
</evidence>
<gene>
    <name evidence="1" type="ORF">GCM10007362_37200</name>
</gene>
<proteinExistence type="predicted"/>
<keyword evidence="2" id="KW-1185">Reference proteome</keyword>
<dbReference type="EMBL" id="BMDD01000005">
    <property type="protein sequence ID" value="GGH83756.1"/>
    <property type="molecule type" value="Genomic_DNA"/>
</dbReference>
<reference evidence="2" key="1">
    <citation type="journal article" date="2019" name="Int. J. Syst. Evol. Microbiol.">
        <title>The Global Catalogue of Microorganisms (GCM) 10K type strain sequencing project: providing services to taxonomists for standard genome sequencing and annotation.</title>
        <authorList>
            <consortium name="The Broad Institute Genomics Platform"/>
            <consortium name="The Broad Institute Genome Sequencing Center for Infectious Disease"/>
            <person name="Wu L."/>
            <person name="Ma J."/>
        </authorList>
    </citation>
    <scope>NUCLEOTIDE SEQUENCE [LARGE SCALE GENOMIC DNA]</scope>
    <source>
        <strain evidence="2">CCM 8702</strain>
    </source>
</reference>
<sequence length="76" mass="8245">MIEVSDEAAIAARGATGMTAEATTSVAARYKAMRFFFNSDPPSVLLTRVLYSIPHKEAIGCKKDRVGKPMDRKVAV</sequence>
<accession>A0ABQ2A314</accession>
<evidence type="ECO:0000313" key="1">
    <source>
        <dbReference type="EMBL" id="GGH83756.1"/>
    </source>
</evidence>